<comment type="caution">
    <text evidence="5">The sequence shown here is derived from an EMBL/GenBank/DDBJ whole genome shotgun (WGS) entry which is preliminary data.</text>
</comment>
<feature type="domain" description="Alanine racemase N-terminal" evidence="4">
    <location>
        <begin position="7"/>
        <end position="223"/>
    </location>
</feature>
<dbReference type="GO" id="GO:0008784">
    <property type="term" value="F:alanine racemase activity"/>
    <property type="evidence" value="ECO:0007669"/>
    <property type="project" value="TreeGrafter"/>
</dbReference>
<protein>
    <submittedName>
        <fullName evidence="5">Alanine/ornithine racemase family PLP-dependent enzyme</fullName>
    </submittedName>
</protein>
<dbReference type="InterPro" id="IPR029066">
    <property type="entry name" value="PLP-binding_barrel"/>
</dbReference>
<dbReference type="NCBIfam" id="NF040742">
    <property type="entry name" value="racem_Orr"/>
    <property type="match status" value="1"/>
</dbReference>
<comment type="cofactor">
    <cofactor evidence="1">
        <name>pyridoxal 5'-phosphate</name>
        <dbReference type="ChEBI" id="CHEBI:597326"/>
    </cofactor>
</comment>
<evidence type="ECO:0000259" key="4">
    <source>
        <dbReference type="Pfam" id="PF01168"/>
    </source>
</evidence>
<reference evidence="5 6" key="1">
    <citation type="submission" date="2019-04" db="EMBL/GenBank/DDBJ databases">
        <title>Isachenkonia alkalipeptolytica gen. nov. sp. nov. a new anaerobic, alkiliphilic organothrophic bacterium capable to reduce synthesized ferrihydrite isolated from a soda lake.</title>
        <authorList>
            <person name="Toshchakov S.V."/>
            <person name="Zavarzina D.G."/>
            <person name="Zhilina T.N."/>
            <person name="Kostrikina N.A."/>
            <person name="Kublanov I.V."/>
        </authorList>
    </citation>
    <scope>NUCLEOTIDE SEQUENCE [LARGE SCALE GENOMIC DNA]</scope>
    <source>
        <strain evidence="5 6">Z-1701</strain>
    </source>
</reference>
<dbReference type="PANTHER" id="PTHR30511">
    <property type="entry name" value="ALANINE RACEMASE"/>
    <property type="match status" value="1"/>
</dbReference>
<dbReference type="GO" id="GO:0005829">
    <property type="term" value="C:cytosol"/>
    <property type="evidence" value="ECO:0007669"/>
    <property type="project" value="TreeGrafter"/>
</dbReference>
<dbReference type="Pfam" id="PF01168">
    <property type="entry name" value="Ala_racemase_N"/>
    <property type="match status" value="1"/>
</dbReference>
<gene>
    <name evidence="5" type="ORF">ISALK_09475</name>
</gene>
<name>A0AA43XML7_9CLOT</name>
<evidence type="ECO:0000313" key="5">
    <source>
        <dbReference type="EMBL" id="NBG88730.1"/>
    </source>
</evidence>
<keyword evidence="6" id="KW-1185">Reference proteome</keyword>
<dbReference type="RefSeq" id="WP_160721652.1">
    <property type="nucleotide sequence ID" value="NZ_SUMG01000011.1"/>
</dbReference>
<evidence type="ECO:0000256" key="1">
    <source>
        <dbReference type="ARBA" id="ARBA00001933"/>
    </source>
</evidence>
<dbReference type="AlphaFoldDB" id="A0AA43XML7"/>
<dbReference type="EMBL" id="SUMG01000011">
    <property type="protein sequence ID" value="NBG88730.1"/>
    <property type="molecule type" value="Genomic_DNA"/>
</dbReference>
<dbReference type="InterPro" id="IPR001608">
    <property type="entry name" value="Ala_racemase_N"/>
</dbReference>
<keyword evidence="2" id="KW-0663">Pyridoxal phosphate</keyword>
<dbReference type="PANTHER" id="PTHR30511:SF3">
    <property type="entry name" value="LYSINE RACEMASE"/>
    <property type="match status" value="1"/>
</dbReference>
<evidence type="ECO:0000256" key="2">
    <source>
        <dbReference type="ARBA" id="ARBA00022898"/>
    </source>
</evidence>
<organism evidence="5 6">
    <name type="scientific">Isachenkonia alkalipeptolytica</name>
    <dbReference type="NCBI Taxonomy" id="2565777"/>
    <lineage>
        <taxon>Bacteria</taxon>
        <taxon>Bacillati</taxon>
        <taxon>Bacillota</taxon>
        <taxon>Clostridia</taxon>
        <taxon>Eubacteriales</taxon>
        <taxon>Clostridiaceae</taxon>
        <taxon>Isachenkonia</taxon>
    </lineage>
</organism>
<dbReference type="InterPro" id="IPR000821">
    <property type="entry name" value="Ala_racemase"/>
</dbReference>
<dbReference type="CDD" id="cd06815">
    <property type="entry name" value="PLPDE_III_AR_like_1"/>
    <property type="match status" value="1"/>
</dbReference>
<evidence type="ECO:0000256" key="3">
    <source>
        <dbReference type="ARBA" id="ARBA00023235"/>
    </source>
</evidence>
<evidence type="ECO:0000313" key="6">
    <source>
        <dbReference type="Proteomes" id="UP000449710"/>
    </source>
</evidence>
<dbReference type="Proteomes" id="UP000449710">
    <property type="component" value="Unassembled WGS sequence"/>
</dbReference>
<proteinExistence type="predicted"/>
<dbReference type="GO" id="GO:0030170">
    <property type="term" value="F:pyridoxal phosphate binding"/>
    <property type="evidence" value="ECO:0007669"/>
    <property type="project" value="TreeGrafter"/>
</dbReference>
<dbReference type="Gene3D" id="3.20.20.10">
    <property type="entry name" value="Alanine racemase"/>
    <property type="match status" value="1"/>
</dbReference>
<keyword evidence="3" id="KW-0413">Isomerase</keyword>
<accession>A0AA43XML7</accession>
<dbReference type="SUPFAM" id="SSF51419">
    <property type="entry name" value="PLP-binding barrel"/>
    <property type="match status" value="1"/>
</dbReference>
<sequence length="354" mass="39176">MNPRIEINYRKLVHNTEVLQEKAKEHGIELAAVTKCFCGIPEIAQGYVDGGVKYLADSRISNIKKLQELPNPKILLRLPMLTEVHETVAFADISLNSEIETIRALNREAKILGVNHRVILMADLGDLREGVFEEEELILVAKEVEALSNIILHGIGVNLTCYGGVIPSVKNLSKLEYLGNAIEKEIGRSLEIYSGGNSSSIYLLDEKSIPERINHLRLGEAIVLGTESAYGKNIENTHQDIFQLVGEVIELKEKPSMPIGEIGMDAFGNTPSFEDEGIRKRAILAVGRQDFGSYDIFPVKEGMKILGASSDHLILDVTDAKGDVAVGDEIRFNLRYGALLSLMTSEYITKKIIY</sequence>